<feature type="transmembrane region" description="Helical" evidence="1">
    <location>
        <begin position="422"/>
        <end position="441"/>
    </location>
</feature>
<gene>
    <name evidence="2" type="ORF">QE152_g3904</name>
</gene>
<dbReference type="InterPro" id="IPR011701">
    <property type="entry name" value="MFS"/>
</dbReference>
<evidence type="ECO:0000256" key="1">
    <source>
        <dbReference type="SAM" id="Phobius"/>
    </source>
</evidence>
<dbReference type="Pfam" id="PF07690">
    <property type="entry name" value="MFS_1"/>
    <property type="match status" value="2"/>
</dbReference>
<evidence type="ECO:0000313" key="3">
    <source>
        <dbReference type="Proteomes" id="UP001458880"/>
    </source>
</evidence>
<dbReference type="InterPro" id="IPR036259">
    <property type="entry name" value="MFS_trans_sf"/>
</dbReference>
<dbReference type="PANTHER" id="PTHR11360:SF237">
    <property type="entry name" value="MONOCARBOXYLATE TRANSPORTER 12-B-LIKE PROTEIN"/>
    <property type="match status" value="1"/>
</dbReference>
<proteinExistence type="predicted"/>
<feature type="transmembrane region" description="Helical" evidence="1">
    <location>
        <begin position="482"/>
        <end position="504"/>
    </location>
</feature>
<feature type="transmembrane region" description="Helical" evidence="1">
    <location>
        <begin position="392"/>
        <end position="410"/>
    </location>
</feature>
<comment type="caution">
    <text evidence="2">The sequence shown here is derived from an EMBL/GenBank/DDBJ whole genome shotgun (WGS) entry which is preliminary data.</text>
</comment>
<feature type="transmembrane region" description="Helical" evidence="1">
    <location>
        <begin position="108"/>
        <end position="136"/>
    </location>
</feature>
<dbReference type="GO" id="GO:0008028">
    <property type="term" value="F:monocarboxylic acid transmembrane transporter activity"/>
    <property type="evidence" value="ECO:0007669"/>
    <property type="project" value="TreeGrafter"/>
</dbReference>
<dbReference type="EMBL" id="JASPKY010000017">
    <property type="protein sequence ID" value="KAK9752907.1"/>
    <property type="molecule type" value="Genomic_DNA"/>
</dbReference>
<feature type="transmembrane region" description="Helical" evidence="1">
    <location>
        <begin position="447"/>
        <end position="470"/>
    </location>
</feature>
<dbReference type="PANTHER" id="PTHR11360">
    <property type="entry name" value="MONOCARBOXYLATE TRANSPORTER"/>
    <property type="match status" value="1"/>
</dbReference>
<feature type="transmembrane region" description="Helical" evidence="1">
    <location>
        <begin position="510"/>
        <end position="535"/>
    </location>
</feature>
<dbReference type="Proteomes" id="UP001458880">
    <property type="component" value="Unassembled WGS sequence"/>
</dbReference>
<accession>A0AAW1N4H7</accession>
<dbReference type="AlphaFoldDB" id="A0AAW1N4H7"/>
<feature type="transmembrane region" description="Helical" evidence="1">
    <location>
        <begin position="186"/>
        <end position="206"/>
    </location>
</feature>
<feature type="transmembrane region" description="Helical" evidence="1">
    <location>
        <begin position="157"/>
        <end position="180"/>
    </location>
</feature>
<feature type="transmembrane region" description="Helical" evidence="1">
    <location>
        <begin position="357"/>
        <end position="380"/>
    </location>
</feature>
<feature type="transmembrane region" description="Helical" evidence="1">
    <location>
        <begin position="83"/>
        <end position="102"/>
    </location>
</feature>
<dbReference type="SUPFAM" id="SSF103473">
    <property type="entry name" value="MFS general substrate transporter"/>
    <property type="match status" value="1"/>
</dbReference>
<keyword evidence="1" id="KW-0472">Membrane</keyword>
<dbReference type="InterPro" id="IPR050327">
    <property type="entry name" value="Proton-linked_MCT"/>
</dbReference>
<feature type="transmembrane region" description="Helical" evidence="1">
    <location>
        <begin position="12"/>
        <end position="39"/>
    </location>
</feature>
<keyword evidence="3" id="KW-1185">Reference proteome</keyword>
<dbReference type="Gene3D" id="1.20.1250.20">
    <property type="entry name" value="MFS general substrate transporter like domains"/>
    <property type="match status" value="2"/>
</dbReference>
<reference evidence="2 3" key="1">
    <citation type="journal article" date="2024" name="BMC Genomics">
        <title>De novo assembly and annotation of Popillia japonica's genome with initial clues to its potential as an invasive pest.</title>
        <authorList>
            <person name="Cucini C."/>
            <person name="Boschi S."/>
            <person name="Funari R."/>
            <person name="Cardaioli E."/>
            <person name="Iannotti N."/>
            <person name="Marturano G."/>
            <person name="Paoli F."/>
            <person name="Bruttini M."/>
            <person name="Carapelli A."/>
            <person name="Frati F."/>
            <person name="Nardi F."/>
        </authorList>
    </citation>
    <scope>NUCLEOTIDE SEQUENCE [LARGE SCALE GENOMIC DNA]</scope>
    <source>
        <strain evidence="2">DMR45628</strain>
    </source>
</reference>
<keyword evidence="1" id="KW-0812">Transmembrane</keyword>
<protein>
    <submittedName>
        <fullName evidence="2">Major Facilitator Superfamily</fullName>
    </submittedName>
</protein>
<evidence type="ECO:0000313" key="2">
    <source>
        <dbReference type="EMBL" id="KAK9752907.1"/>
    </source>
</evidence>
<sequence>MVSTRLVPPNGGYGWFVACAFSLHHMIVVPLGHSFGLVFKDKFKELGFSATDITFIINTNAACSFWCGLVNGALLKCLGYRKVAIAGAILMTVGVFATAFVNTLAQYVLVYGVLTAIGMGMGISSYPFALSSYFTTKRSKAFGYAMSSYFTTKRSKAFGYAMTVSGCGAVLLPQLVSFLLSVYNEMGTVIILSGIAAHAFISASLLQPIERHLKKELVEEDANNIETGALLTEDDAENVDTPDKKETDSIASLADAEIYSSIYNLDSCLGNSVLSVNSDCRQRSVSFSLQNGNAKTPVPHRKLSADLVRLDEKNEAKTDEDGPVETLPHQQRLSFLRKCTKYIVNLFDLGLLKDLTFVNIIVSISLGVCAEKSFTLLIAFIMQDYGLNTQQIATFMSMLSITDICFRFIAPYVSDFFKKPVRVMYVWAVLLQVIFRCGLLITDNYVALLVCAVLIGFARGFRTIYWMLVLPSYVPIERLASASGLQSILNGIVIWAAAPLLGFIKDVTGSFKICVLVLNFLAFISALLWIVEFAYKACKAEREKKNSGQKAELEVNTANNSV</sequence>
<name>A0AAW1N4H7_POPJA</name>
<keyword evidence="1" id="KW-1133">Transmembrane helix</keyword>
<dbReference type="PROSITE" id="PS51257">
    <property type="entry name" value="PROKAR_LIPOPROTEIN"/>
    <property type="match status" value="1"/>
</dbReference>
<organism evidence="2 3">
    <name type="scientific">Popillia japonica</name>
    <name type="common">Japanese beetle</name>
    <dbReference type="NCBI Taxonomy" id="7064"/>
    <lineage>
        <taxon>Eukaryota</taxon>
        <taxon>Metazoa</taxon>
        <taxon>Ecdysozoa</taxon>
        <taxon>Arthropoda</taxon>
        <taxon>Hexapoda</taxon>
        <taxon>Insecta</taxon>
        <taxon>Pterygota</taxon>
        <taxon>Neoptera</taxon>
        <taxon>Endopterygota</taxon>
        <taxon>Coleoptera</taxon>
        <taxon>Polyphaga</taxon>
        <taxon>Scarabaeiformia</taxon>
        <taxon>Scarabaeidae</taxon>
        <taxon>Rutelinae</taxon>
        <taxon>Popillia</taxon>
    </lineage>
</organism>